<evidence type="ECO:0000313" key="19">
    <source>
        <dbReference type="EMBL" id="JAS08581.1"/>
    </source>
</evidence>
<dbReference type="GO" id="GO:0003713">
    <property type="term" value="F:transcription coactivator activity"/>
    <property type="evidence" value="ECO:0007669"/>
    <property type="project" value="TreeGrafter"/>
</dbReference>
<feature type="region of interest" description="Disordered" evidence="15">
    <location>
        <begin position="1194"/>
        <end position="1253"/>
    </location>
</feature>
<dbReference type="InterPro" id="IPR034732">
    <property type="entry name" value="EPHD"/>
</dbReference>
<feature type="region of interest" description="Disordered" evidence="15">
    <location>
        <begin position="1288"/>
        <end position="1308"/>
    </location>
</feature>
<feature type="compositionally biased region" description="Basic and acidic residues" evidence="15">
    <location>
        <begin position="403"/>
        <end position="414"/>
    </location>
</feature>
<keyword evidence="7" id="KW-0677">Repeat</keyword>
<dbReference type="FunFam" id="3.30.40.10:FF:000002">
    <property type="entry name" value="Histone-lysine N-methyltransferase"/>
    <property type="match status" value="1"/>
</dbReference>
<dbReference type="Gene3D" id="3.30.40.10">
    <property type="entry name" value="Zinc/RING finger domain, C3HC4 (zinc finger)"/>
    <property type="match status" value="1"/>
</dbReference>
<feature type="region of interest" description="Disordered" evidence="15">
    <location>
        <begin position="1072"/>
        <end position="1094"/>
    </location>
</feature>
<dbReference type="Pfam" id="PF05965">
    <property type="entry name" value="FYRC"/>
    <property type="match status" value="1"/>
</dbReference>
<evidence type="ECO:0000256" key="9">
    <source>
        <dbReference type="ARBA" id="ARBA00022833"/>
    </source>
</evidence>
<keyword evidence="14" id="KW-0539">Nucleus</keyword>
<dbReference type="GO" id="GO:0032259">
    <property type="term" value="P:methylation"/>
    <property type="evidence" value="ECO:0007669"/>
    <property type="project" value="UniProtKB-KW"/>
</dbReference>
<feature type="compositionally biased region" description="Polar residues" evidence="15">
    <location>
        <begin position="1290"/>
        <end position="1307"/>
    </location>
</feature>
<feature type="compositionally biased region" description="Polar residues" evidence="15">
    <location>
        <begin position="8"/>
        <end position="63"/>
    </location>
</feature>
<dbReference type="SMART" id="SM00317">
    <property type="entry name" value="SET"/>
    <property type="match status" value="1"/>
</dbReference>
<dbReference type="GO" id="GO:0098687">
    <property type="term" value="C:chromosomal region"/>
    <property type="evidence" value="ECO:0007669"/>
    <property type="project" value="UniProtKB-ARBA"/>
</dbReference>
<feature type="domain" description="SET" evidence="16">
    <location>
        <begin position="2197"/>
        <end position="2313"/>
    </location>
</feature>
<dbReference type="Gene3D" id="3.30.160.360">
    <property type="match status" value="1"/>
</dbReference>
<evidence type="ECO:0000259" key="16">
    <source>
        <dbReference type="PROSITE" id="PS50280"/>
    </source>
</evidence>
<feature type="compositionally biased region" description="Low complexity" evidence="15">
    <location>
        <begin position="191"/>
        <end position="203"/>
    </location>
</feature>
<evidence type="ECO:0000256" key="4">
    <source>
        <dbReference type="ARBA" id="ARBA00022679"/>
    </source>
</evidence>
<evidence type="ECO:0000256" key="3">
    <source>
        <dbReference type="ARBA" id="ARBA00022603"/>
    </source>
</evidence>
<dbReference type="PANTHER" id="PTHR45888:SF6">
    <property type="entry name" value="HL01030P-RELATED"/>
    <property type="match status" value="1"/>
</dbReference>
<organism evidence="19">
    <name type="scientific">Clastoptera arizonana</name>
    <name type="common">Arizona spittle bug</name>
    <dbReference type="NCBI Taxonomy" id="38151"/>
    <lineage>
        <taxon>Eukaryota</taxon>
        <taxon>Metazoa</taxon>
        <taxon>Ecdysozoa</taxon>
        <taxon>Arthropoda</taxon>
        <taxon>Hexapoda</taxon>
        <taxon>Insecta</taxon>
        <taxon>Pterygota</taxon>
        <taxon>Neoptera</taxon>
        <taxon>Paraneoptera</taxon>
        <taxon>Hemiptera</taxon>
        <taxon>Auchenorrhyncha</taxon>
        <taxon>Cercopoidea</taxon>
        <taxon>Clastopteridae</taxon>
        <taxon>Clastoptera</taxon>
    </lineage>
</organism>
<dbReference type="FunFam" id="3.30.160.360:FF:000001">
    <property type="entry name" value="Histone-lysine N-methyltransferase"/>
    <property type="match status" value="1"/>
</dbReference>
<dbReference type="InterPro" id="IPR003889">
    <property type="entry name" value="FYrich_C"/>
</dbReference>
<dbReference type="PROSITE" id="PS50280">
    <property type="entry name" value="SET"/>
    <property type="match status" value="1"/>
</dbReference>
<dbReference type="GO" id="GO:0045944">
    <property type="term" value="P:positive regulation of transcription by RNA polymerase II"/>
    <property type="evidence" value="ECO:0007669"/>
    <property type="project" value="TreeGrafter"/>
</dbReference>
<dbReference type="CDD" id="cd15666">
    <property type="entry name" value="ePHD2_KMT2C_like"/>
    <property type="match status" value="1"/>
</dbReference>
<dbReference type="Pfam" id="PF00856">
    <property type="entry name" value="SET"/>
    <property type="match status" value="1"/>
</dbReference>
<keyword evidence="8" id="KW-0863">Zinc-finger</keyword>
<proteinExistence type="predicted"/>
<dbReference type="SUPFAM" id="SSF82199">
    <property type="entry name" value="SET domain"/>
    <property type="match status" value="1"/>
</dbReference>
<dbReference type="Pfam" id="PF13832">
    <property type="entry name" value="zf-HC5HC2H_2"/>
    <property type="match status" value="1"/>
</dbReference>
<dbReference type="EMBL" id="GEDC01028717">
    <property type="protein sequence ID" value="JAS08581.1"/>
    <property type="molecule type" value="Transcribed_RNA"/>
</dbReference>
<feature type="region of interest" description="Disordered" evidence="15">
    <location>
        <begin position="1325"/>
        <end position="1396"/>
    </location>
</feature>
<keyword evidence="11" id="KW-0805">Transcription regulation</keyword>
<dbReference type="GO" id="GO:0042800">
    <property type="term" value="F:histone H3K4 methyltransferase activity"/>
    <property type="evidence" value="ECO:0007669"/>
    <property type="project" value="TreeGrafter"/>
</dbReference>
<evidence type="ECO:0000256" key="15">
    <source>
        <dbReference type="SAM" id="MobiDB-lite"/>
    </source>
</evidence>
<keyword evidence="6" id="KW-0479">Metal-binding</keyword>
<sequence>PMPPHSPRVQQFPNQTPNSPMTPQSPMLQNTNYQHQMTTSPMQSYNQPPNSPMQSPRVQQQYGQTPSSPITPQSPLLQQNQFVHRPNSPMPPKSPMPPMGSPMPMRRPSSTGGSIASSPQIPDRPHSVENPTTPRTPQDFDGSGGGGGNPHNPMNVIPLPPEYRYIKLGLRGGSPMWGSDRQSRKPTQKYSQEGSSSSNSAAQISNLKISSLVSMDYNDLEEDSSQSSTTTSSKLTHKKQDIVDSQEQPSKQSDDCELTVYDDIVLVESCKDETNLEVEELQSSLESNVMTMPMVLDSGHIQISDMNLGTANVDEQLLEECLVSSSDLVVLDVEPSDNDGCLLDMVDKDHMDPTAQDLLIMEDELTERESKGDESDVIELMEESSSPPSGRKRMTGKVLPGESLRKVQEKRDSTTDTPESPDQDESHTELLSETDSEVISTFDSDKNETTVSTTTPEELVTKVEDKVDIPVMVTSVLPSSLQHTSVAMSGLSKPTLSYQGFSPFQKHVPIIKPDGRPVFTVQASVANLVQDAVNAAKLAAEKKNLASSLSSVVPNILSTPSTIASLGISTNSTNIIGPPKMSIPFSSSGRVAVTSAISGNSAGHHYVLSQSDKLGLLKIESIKVINPKIDIDKTVERNDKQTPKVTTAMVITSHPTNETATTSDVIFQRRYFEDKFKSEKSTQLSKPEEARQITPQIPTPTKFHNYSKLLVKTNEMSSTPLRSLSQDFDIDSKRFETVHKSDNSDQTSQNSVVKNVAVICNKRPSVEMSTNTNPPPSVITQVRLINDKSTTSQENIVTNEETNISSSILEAQLTATSCKDDVQRPPSATSPSKTLFSFLESAAPPNKDKLVQKPQSVNVNMSNISLPFDEQKVHTEGITLYRSCESVTTHSNMPYVFKSTQSLSDLKLPTDFKGIQSDSRVLSQPSTFSQNVRRIGNIYVHSQGIKEPLQTTESLSKDIESDQKTQRPISVLYSTEQTHSAKDGENSSVVKTDLSKSLSTTDLLQSAEKREILERQASTEVDEVNLELMSSKSMPSRLGELITGSANVQAHIERRISIAGQTDLMNRKIFQKDEENQKRSSSDSNIFTSGSIQRDSIMDNSQTQFIPLSSMLTPKVDVDDKIRISSHSTVPRISEESQNVLLKQLLQNTACATTAGTPTTPVSTLTTPTPVVEVQRPVTVVTPQAEQIQKVIQQTPPPQGPTVSAPQVISPPTSQNQSAAPSYIIKTPQESPQPEVRRLSTGTPTSAGTPTSTLDELLSPMSSCSMPQTSPVVIKREPMLMPSQIKREPIQQTPLPVQPNTISTPLSHKSPVMVEVKKEIISSDEMISPSLRHPENPEGHLSGGNLEQNLNMPLDPQDIKKIKRRQYQQKRRSQSQGKDGIGGTPKKRPRKNSKVEEDYDSFIDALMVQLRQTPAMSILEPSLSRNFTVCPIFGSGDLSKVSSNTRLGELKGVYGAAAIPSESDYYNTQPFGDLLPVPPQSTPSTQRGFYNEEFAPLKLDTIKDDLDERKLEFNRDRDNDTPDTIVSSSSPEIFVPETPVRYPFLRLIEDESEDEEKLRRRQSPVVPLFVPQPVKPKSSKFLHEMDKENLHGDNTLIKTRLSPSIPLKDSGNVTVTLTLTSAAADDVLGVLRNLANVLRIPAPTAFHITERTATPPSHKLGLYRCKGKDGKEGAPIDIQSILNGAAKFCRHCDVVILNNLIRKKASEMPFLAHEEGSEDLYFCSSSCYMQLALLHHPPSISKDKEVDEIKIQNLISNDLKESIKEKEVVEEKKPKVKGIKYRFFNSNSVPPPSSKHKKPTDKEMTDTLFRMGITVTPAKLPDDTRVCLFCHQVGDGIADGPARLLNYDVDKWVHLNCALWSDEVYETVNGALMNVETALQQSLTSNCTLCHLTGATLKCYKMRCLAVYHLACAVKDECIFYKNKTLYCNLHVPKSEKENELTTLAVFRRVYVNRDENRQVASVMHHTEHNHLLRVGALIFLNVGQLLPHQLSAFHTPNYIYPIGYKIIRFYWSMRVCNKRCRYVCSIHETNGRPEFRVLIQEPSQDDIELRDQSPRAVWTRILEPLTALRKTNDNVQVFPRFVSGEDLFGLTEPAIVRVLESLPGVETLTDYRFKYGRNPLLELPLAINPSGCARCEGRPKGQSQWKRAHTQRTGSASRPNFTPSVGFVGDTVCPYSKQFVHSKSSQYKKMKQEWRNNVYLARSKIQGLGLYAARDLEKHTMVIEYIGEIIRTELAEIREKQYEAKNRGIYMFRLDEERVVDATLSGGLARYINHSCNPNCVAETVEVERDQRIIIFAKRRISRGEELAYDYKFDIEDDQHKIPCMCGAPNCRKWMN</sequence>
<evidence type="ECO:0000256" key="10">
    <source>
        <dbReference type="ARBA" id="ARBA00022853"/>
    </source>
</evidence>
<dbReference type="InterPro" id="IPR046341">
    <property type="entry name" value="SET_dom_sf"/>
</dbReference>
<dbReference type="PROSITE" id="PS51805">
    <property type="entry name" value="EPHD"/>
    <property type="match status" value="1"/>
</dbReference>
<keyword evidence="4" id="KW-0808">Transferase</keyword>
<keyword evidence="9" id="KW-0862">Zinc</keyword>
<evidence type="ECO:0000256" key="6">
    <source>
        <dbReference type="ARBA" id="ARBA00022723"/>
    </source>
</evidence>
<dbReference type="GO" id="GO:0005700">
    <property type="term" value="C:polytene chromosome"/>
    <property type="evidence" value="ECO:0007669"/>
    <property type="project" value="UniProtKB-ARBA"/>
</dbReference>
<feature type="domain" description="PHD-type" evidence="18">
    <location>
        <begin position="1824"/>
        <end position="1932"/>
    </location>
</feature>
<feature type="compositionally biased region" description="Basic residues" evidence="15">
    <location>
        <begin position="1361"/>
        <end position="1373"/>
    </location>
</feature>
<feature type="non-terminal residue" evidence="19">
    <location>
        <position position="1"/>
    </location>
</feature>
<feature type="region of interest" description="Disordered" evidence="15">
    <location>
        <begin position="1"/>
        <end position="159"/>
    </location>
</feature>
<feature type="region of interest" description="Disordered" evidence="15">
    <location>
        <begin position="365"/>
        <end position="455"/>
    </location>
</feature>
<feature type="compositionally biased region" description="Basic and acidic residues" evidence="15">
    <location>
        <begin position="1072"/>
        <end position="1081"/>
    </location>
</feature>
<keyword evidence="12" id="KW-0010">Activator</keyword>
<evidence type="ECO:0000256" key="1">
    <source>
        <dbReference type="ARBA" id="ARBA00004123"/>
    </source>
</evidence>
<dbReference type="CDD" id="cd19171">
    <property type="entry name" value="SET_KMT2C_2D"/>
    <property type="match status" value="1"/>
</dbReference>
<dbReference type="InterPro" id="IPR003616">
    <property type="entry name" value="Post-SET_dom"/>
</dbReference>
<evidence type="ECO:0000256" key="8">
    <source>
        <dbReference type="ARBA" id="ARBA00022771"/>
    </source>
</evidence>
<dbReference type="Pfam" id="PF05964">
    <property type="entry name" value="FYRN"/>
    <property type="match status" value="1"/>
</dbReference>
<dbReference type="GO" id="GO:0008270">
    <property type="term" value="F:zinc ion binding"/>
    <property type="evidence" value="ECO:0007669"/>
    <property type="project" value="UniProtKB-KW"/>
</dbReference>
<evidence type="ECO:0000256" key="11">
    <source>
        <dbReference type="ARBA" id="ARBA00023015"/>
    </source>
</evidence>
<feature type="region of interest" description="Disordered" evidence="15">
    <location>
        <begin position="174"/>
        <end position="203"/>
    </location>
</feature>
<feature type="compositionally biased region" description="Low complexity" evidence="15">
    <location>
        <begin position="64"/>
        <end position="79"/>
    </location>
</feature>
<dbReference type="FunFam" id="2.170.270.10:FF:000003">
    <property type="entry name" value="Histone-lysine N-methyltransferase"/>
    <property type="match status" value="1"/>
</dbReference>
<evidence type="ECO:0000259" key="18">
    <source>
        <dbReference type="PROSITE" id="PS51805"/>
    </source>
</evidence>
<accession>A0A1B6C4Z4</accession>
<comment type="subcellular location">
    <subcellularLocation>
        <location evidence="1">Nucleus</location>
    </subcellularLocation>
</comment>
<keyword evidence="5" id="KW-0949">S-adenosyl-L-methionine</keyword>
<evidence type="ECO:0000256" key="7">
    <source>
        <dbReference type="ARBA" id="ARBA00022737"/>
    </source>
</evidence>
<evidence type="ECO:0008006" key="20">
    <source>
        <dbReference type="Google" id="ProtNLM"/>
    </source>
</evidence>
<feature type="domain" description="Post-SET" evidence="17">
    <location>
        <begin position="2321"/>
        <end position="2337"/>
    </location>
</feature>
<name>A0A1B6C4Z4_9HEMI</name>
<dbReference type="SMART" id="SM00542">
    <property type="entry name" value="FYRC"/>
    <property type="match status" value="1"/>
</dbReference>
<feature type="compositionally biased region" description="Pro residues" evidence="15">
    <location>
        <begin position="88"/>
        <end position="101"/>
    </location>
</feature>
<dbReference type="GO" id="GO:0044666">
    <property type="term" value="C:MLL3/4 complex"/>
    <property type="evidence" value="ECO:0007669"/>
    <property type="project" value="TreeGrafter"/>
</dbReference>
<dbReference type="SMART" id="SM00508">
    <property type="entry name" value="PostSET"/>
    <property type="match status" value="1"/>
</dbReference>
<feature type="compositionally biased region" description="Polar residues" evidence="15">
    <location>
        <begin position="1082"/>
        <end position="1094"/>
    </location>
</feature>
<evidence type="ECO:0000256" key="13">
    <source>
        <dbReference type="ARBA" id="ARBA00023163"/>
    </source>
</evidence>
<reference evidence="19" key="1">
    <citation type="submission" date="2015-12" db="EMBL/GenBank/DDBJ databases">
        <title>De novo transcriptome assembly of four potential Pierce s Disease insect vectors from Arizona vineyards.</title>
        <authorList>
            <person name="Tassone E.E."/>
        </authorList>
    </citation>
    <scope>NUCLEOTIDE SEQUENCE</scope>
</reference>
<evidence type="ECO:0000259" key="17">
    <source>
        <dbReference type="PROSITE" id="PS50868"/>
    </source>
</evidence>
<feature type="compositionally biased region" description="Polar residues" evidence="15">
    <location>
        <begin position="431"/>
        <end position="442"/>
    </location>
</feature>
<dbReference type="Gene3D" id="2.170.270.10">
    <property type="entry name" value="SET domain"/>
    <property type="match status" value="1"/>
</dbReference>
<gene>
    <name evidence="19" type="ORF">g.23731</name>
</gene>
<feature type="region of interest" description="Disordered" evidence="15">
    <location>
        <begin position="2139"/>
        <end position="2161"/>
    </location>
</feature>
<dbReference type="InterPro" id="IPR003888">
    <property type="entry name" value="FYrich_N"/>
</dbReference>
<feature type="compositionally biased region" description="Low complexity" evidence="15">
    <location>
        <begin position="1240"/>
        <end position="1253"/>
    </location>
</feature>
<dbReference type="InterPro" id="IPR001214">
    <property type="entry name" value="SET_dom"/>
</dbReference>
<evidence type="ECO:0000256" key="5">
    <source>
        <dbReference type="ARBA" id="ARBA00022691"/>
    </source>
</evidence>
<evidence type="ECO:0000256" key="2">
    <source>
        <dbReference type="ARBA" id="ARBA00022553"/>
    </source>
</evidence>
<feature type="region of interest" description="Disordered" evidence="15">
    <location>
        <begin position="220"/>
        <end position="255"/>
    </location>
</feature>
<dbReference type="PROSITE" id="PS51543">
    <property type="entry name" value="FYRC"/>
    <property type="match status" value="1"/>
</dbReference>
<dbReference type="PROSITE" id="PS50868">
    <property type="entry name" value="POST_SET"/>
    <property type="match status" value="1"/>
</dbReference>
<keyword evidence="3" id="KW-0489">Methyltransferase</keyword>
<feature type="compositionally biased region" description="Polar residues" evidence="15">
    <location>
        <begin position="2142"/>
        <end position="2161"/>
    </location>
</feature>
<keyword evidence="13" id="KW-0804">Transcription</keyword>
<feature type="compositionally biased region" description="Polar residues" evidence="15">
    <location>
        <begin position="1201"/>
        <end position="1220"/>
    </location>
</feature>
<evidence type="ECO:0000256" key="14">
    <source>
        <dbReference type="ARBA" id="ARBA00023242"/>
    </source>
</evidence>
<dbReference type="SMART" id="SM00541">
    <property type="entry name" value="FYRN"/>
    <property type="match status" value="1"/>
</dbReference>
<dbReference type="InterPro" id="IPR013083">
    <property type="entry name" value="Znf_RING/FYVE/PHD"/>
</dbReference>
<dbReference type="PROSITE" id="PS51542">
    <property type="entry name" value="FYRN"/>
    <property type="match status" value="1"/>
</dbReference>
<keyword evidence="2" id="KW-0597">Phosphoprotein</keyword>
<feature type="compositionally biased region" description="Polar residues" evidence="15">
    <location>
        <begin position="111"/>
        <end position="120"/>
    </location>
</feature>
<keyword evidence="10" id="KW-0156">Chromatin regulator</keyword>
<evidence type="ECO:0000256" key="12">
    <source>
        <dbReference type="ARBA" id="ARBA00023159"/>
    </source>
</evidence>
<dbReference type="PANTHER" id="PTHR45888">
    <property type="entry name" value="HL01030P-RELATED"/>
    <property type="match status" value="1"/>
</dbReference>
<protein>
    <recommendedName>
        <fullName evidence="20">Histone-lysine N-methyltransferase</fullName>
    </recommendedName>
</protein>